<evidence type="ECO:0000313" key="1">
    <source>
        <dbReference type="EnsemblMetazoa" id="MESCA003379-PA"/>
    </source>
</evidence>
<name>T1GIU4_MEGSC</name>
<sequence>MIFRREEKDPIKMCPAIEELILSRNEEIWKRFEENNANTEQYSYILKKFKYTQNSVKWPFKSESETLKNLVPVDLVLTFGKPIEKILKTIFVLPLNMYGLIGQIEKKLENSVEKFVSVSANLPENQIICTFNSDLSIIFEFKDNFGTSEREFLANVFKKWIAVKPKRIIFKNFPFLTHFSVSLLRMLTSCYKSFTADLNCFVELNDLETEKCKDFEKLENIFKNQSFHLIMCFTELTKVNKG</sequence>
<dbReference type="AlphaFoldDB" id="T1GIU4"/>
<keyword evidence="2" id="KW-1185">Reference proteome</keyword>
<dbReference type="Proteomes" id="UP000015102">
    <property type="component" value="Unassembled WGS sequence"/>
</dbReference>
<dbReference type="HOGENOM" id="CLU_1149651_0_0_1"/>
<dbReference type="EnsemblMetazoa" id="MESCA003379-RA">
    <property type="protein sequence ID" value="MESCA003379-PA"/>
    <property type="gene ID" value="MESCA003379"/>
</dbReference>
<evidence type="ECO:0000313" key="2">
    <source>
        <dbReference type="Proteomes" id="UP000015102"/>
    </source>
</evidence>
<accession>T1GIU4</accession>
<reference evidence="2" key="1">
    <citation type="submission" date="2013-02" db="EMBL/GenBank/DDBJ databases">
        <authorList>
            <person name="Hughes D."/>
        </authorList>
    </citation>
    <scope>NUCLEOTIDE SEQUENCE</scope>
    <source>
        <strain>Durham</strain>
        <strain evidence="2">NC isolate 2 -- Noor lab</strain>
    </source>
</reference>
<reference evidence="1" key="2">
    <citation type="submission" date="2015-06" db="UniProtKB">
        <authorList>
            <consortium name="EnsemblMetazoa"/>
        </authorList>
    </citation>
    <scope>IDENTIFICATION</scope>
</reference>
<protein>
    <submittedName>
        <fullName evidence="1">Uncharacterized protein</fullName>
    </submittedName>
</protein>
<dbReference type="EMBL" id="CAQQ02164878">
    <property type="status" value="NOT_ANNOTATED_CDS"/>
    <property type="molecule type" value="Genomic_DNA"/>
</dbReference>
<proteinExistence type="predicted"/>
<organism evidence="1 2">
    <name type="scientific">Megaselia scalaris</name>
    <name type="common">Humpbacked fly</name>
    <name type="synonym">Phora scalaris</name>
    <dbReference type="NCBI Taxonomy" id="36166"/>
    <lineage>
        <taxon>Eukaryota</taxon>
        <taxon>Metazoa</taxon>
        <taxon>Ecdysozoa</taxon>
        <taxon>Arthropoda</taxon>
        <taxon>Hexapoda</taxon>
        <taxon>Insecta</taxon>
        <taxon>Pterygota</taxon>
        <taxon>Neoptera</taxon>
        <taxon>Endopterygota</taxon>
        <taxon>Diptera</taxon>
        <taxon>Brachycera</taxon>
        <taxon>Muscomorpha</taxon>
        <taxon>Platypezoidea</taxon>
        <taxon>Phoridae</taxon>
        <taxon>Megaseliini</taxon>
        <taxon>Megaselia</taxon>
    </lineage>
</organism>